<proteinExistence type="predicted"/>
<evidence type="ECO:0000313" key="1">
    <source>
        <dbReference type="EMBL" id="TCO13449.1"/>
    </source>
</evidence>
<protein>
    <submittedName>
        <fullName evidence="1">Uncharacterized protein</fullName>
    </submittedName>
</protein>
<evidence type="ECO:0000313" key="2">
    <source>
        <dbReference type="Proteomes" id="UP000294881"/>
    </source>
</evidence>
<comment type="caution">
    <text evidence="1">The sequence shown here is derived from an EMBL/GenBank/DDBJ whole genome shotgun (WGS) entry which is preliminary data.</text>
</comment>
<accession>A0A4R2GTA4</accession>
<dbReference type="Proteomes" id="UP000294881">
    <property type="component" value="Unassembled WGS sequence"/>
</dbReference>
<gene>
    <name evidence="1" type="ORF">EV666_106162</name>
</gene>
<sequence length="43" mass="4673">MALSQPARRVLALWFAAMTRPAVPNIVEDWAVTGRIPNAAVDP</sequence>
<reference evidence="1 2" key="1">
    <citation type="submission" date="2019-03" db="EMBL/GenBank/DDBJ databases">
        <title>Genomic Encyclopedia of Type Strains, Phase IV (KMG-IV): sequencing the most valuable type-strain genomes for metagenomic binning, comparative biology and taxonomic classification.</title>
        <authorList>
            <person name="Goeker M."/>
        </authorList>
    </citation>
    <scope>NUCLEOTIDE SEQUENCE [LARGE SCALE GENOMIC DNA]</scope>
    <source>
        <strain evidence="1 2">DSM 22958</strain>
    </source>
</reference>
<name>A0A4R2GTA4_9HYPH</name>
<organism evidence="1 2">
    <name type="scientific">Camelimonas lactis</name>
    <dbReference type="NCBI Taxonomy" id="659006"/>
    <lineage>
        <taxon>Bacteria</taxon>
        <taxon>Pseudomonadati</taxon>
        <taxon>Pseudomonadota</taxon>
        <taxon>Alphaproteobacteria</taxon>
        <taxon>Hyphomicrobiales</taxon>
        <taxon>Chelatococcaceae</taxon>
        <taxon>Camelimonas</taxon>
    </lineage>
</organism>
<dbReference type="EMBL" id="SLWL01000006">
    <property type="protein sequence ID" value="TCO13449.1"/>
    <property type="molecule type" value="Genomic_DNA"/>
</dbReference>
<keyword evidence="2" id="KW-1185">Reference proteome</keyword>
<dbReference type="AlphaFoldDB" id="A0A4R2GTA4"/>